<dbReference type="Gene3D" id="3.40.50.720">
    <property type="entry name" value="NAD(P)-binding Rossmann-like Domain"/>
    <property type="match status" value="1"/>
</dbReference>
<gene>
    <name evidence="5" type="ORF">KSF_081880</name>
</gene>
<dbReference type="Proteomes" id="UP000597444">
    <property type="component" value="Unassembled WGS sequence"/>
</dbReference>
<dbReference type="PROSITE" id="PS00061">
    <property type="entry name" value="ADH_SHORT"/>
    <property type="match status" value="1"/>
</dbReference>
<dbReference type="PRINTS" id="PR00080">
    <property type="entry name" value="SDRFAMILY"/>
</dbReference>
<accession>A0A8J3N762</accession>
<organism evidence="5 6">
    <name type="scientific">Reticulibacter mediterranei</name>
    <dbReference type="NCBI Taxonomy" id="2778369"/>
    <lineage>
        <taxon>Bacteria</taxon>
        <taxon>Bacillati</taxon>
        <taxon>Chloroflexota</taxon>
        <taxon>Ktedonobacteria</taxon>
        <taxon>Ktedonobacterales</taxon>
        <taxon>Reticulibacteraceae</taxon>
        <taxon>Reticulibacter</taxon>
    </lineage>
</organism>
<evidence type="ECO:0000313" key="6">
    <source>
        <dbReference type="Proteomes" id="UP000597444"/>
    </source>
</evidence>
<keyword evidence="3" id="KW-0560">Oxidoreductase</keyword>
<dbReference type="InterPro" id="IPR036291">
    <property type="entry name" value="NAD(P)-bd_dom_sf"/>
</dbReference>
<protein>
    <submittedName>
        <fullName evidence="5">Dehydrogenase</fullName>
    </submittedName>
</protein>
<dbReference type="InterPro" id="IPR020904">
    <property type="entry name" value="Sc_DH/Rdtase_CS"/>
</dbReference>
<dbReference type="EMBL" id="BNJK01000002">
    <property type="protein sequence ID" value="GHO98140.1"/>
    <property type="molecule type" value="Genomic_DNA"/>
</dbReference>
<evidence type="ECO:0000313" key="5">
    <source>
        <dbReference type="EMBL" id="GHO98140.1"/>
    </source>
</evidence>
<evidence type="ECO:0000256" key="1">
    <source>
        <dbReference type="ARBA" id="ARBA00006484"/>
    </source>
</evidence>
<dbReference type="PRINTS" id="PR00081">
    <property type="entry name" value="GDHRDH"/>
</dbReference>
<dbReference type="SUPFAM" id="SSF51735">
    <property type="entry name" value="NAD(P)-binding Rossmann-fold domains"/>
    <property type="match status" value="1"/>
</dbReference>
<evidence type="ECO:0000256" key="2">
    <source>
        <dbReference type="ARBA" id="ARBA00022857"/>
    </source>
</evidence>
<dbReference type="AlphaFoldDB" id="A0A8J3N762"/>
<keyword evidence="2" id="KW-0521">NADP</keyword>
<dbReference type="PANTHER" id="PTHR43490">
    <property type="entry name" value="(+)-NEOMENTHOL DEHYDROGENASE"/>
    <property type="match status" value="1"/>
</dbReference>
<dbReference type="Pfam" id="PF00106">
    <property type="entry name" value="adh_short"/>
    <property type="match status" value="1"/>
</dbReference>
<name>A0A8J3N762_9CHLR</name>
<comment type="similarity">
    <text evidence="1 4">Belongs to the short-chain dehydrogenases/reductases (SDR) family.</text>
</comment>
<evidence type="ECO:0000256" key="4">
    <source>
        <dbReference type="RuleBase" id="RU000363"/>
    </source>
</evidence>
<reference evidence="5" key="1">
    <citation type="submission" date="2020-10" db="EMBL/GenBank/DDBJ databases">
        <title>Taxonomic study of unclassified bacteria belonging to the class Ktedonobacteria.</title>
        <authorList>
            <person name="Yabe S."/>
            <person name="Wang C.M."/>
            <person name="Zheng Y."/>
            <person name="Sakai Y."/>
            <person name="Cavaletti L."/>
            <person name="Monciardini P."/>
            <person name="Donadio S."/>
        </authorList>
    </citation>
    <scope>NUCLEOTIDE SEQUENCE</scope>
    <source>
        <strain evidence="5">ID150040</strain>
    </source>
</reference>
<evidence type="ECO:0000256" key="3">
    <source>
        <dbReference type="ARBA" id="ARBA00023002"/>
    </source>
</evidence>
<proteinExistence type="inferred from homology"/>
<keyword evidence="6" id="KW-1185">Reference proteome</keyword>
<comment type="caution">
    <text evidence="5">The sequence shown here is derived from an EMBL/GenBank/DDBJ whole genome shotgun (WGS) entry which is preliminary data.</text>
</comment>
<dbReference type="InterPro" id="IPR045313">
    <property type="entry name" value="CBR1-like"/>
</dbReference>
<dbReference type="GO" id="GO:0016616">
    <property type="term" value="F:oxidoreductase activity, acting on the CH-OH group of donors, NAD or NADP as acceptor"/>
    <property type="evidence" value="ECO:0007669"/>
    <property type="project" value="InterPro"/>
</dbReference>
<dbReference type="CDD" id="cd05324">
    <property type="entry name" value="carb_red_PTCR-like_SDR_c"/>
    <property type="match status" value="1"/>
</dbReference>
<sequence>MTETKKIALVTGANKGIGFEIARQLGQQGIIVLLGARDQGRREAAIQQLQTEGSEVVGVALDVTSQTSINAAAALIDTTYGRLDILVNNAAISLPAGRAIAGELDIDVLRATYETNVFGPFAVTKAMLPLLKRSEAGRIVNMSTQLGSLSMLSDPDSFVAKAPPVPAYNSSKTALNALTVAFASELHTTAIKINSVSPGFCATDLNGHRGFMTAAEGAKAVLPFALLPADGPSGGFFGSGDTVPW</sequence>
<dbReference type="InterPro" id="IPR002347">
    <property type="entry name" value="SDR_fam"/>
</dbReference>
<dbReference type="PANTHER" id="PTHR43490:SF99">
    <property type="entry name" value="SHORT-CHAIN DEHYDROGENASE_REDUCTASE"/>
    <property type="match status" value="1"/>
</dbReference>